<dbReference type="OMA" id="ETIHAYS"/>
<evidence type="ECO:0000259" key="1">
    <source>
        <dbReference type="PROSITE" id="PS52006"/>
    </source>
</evidence>
<dbReference type="Proteomes" id="UP000016924">
    <property type="component" value="Unassembled WGS sequence"/>
</dbReference>
<feature type="domain" description="GH64" evidence="1">
    <location>
        <begin position="1"/>
        <end position="370"/>
    </location>
</feature>
<dbReference type="InterPro" id="IPR037398">
    <property type="entry name" value="Glyco_hydro_64_fam"/>
</dbReference>
<dbReference type="RefSeq" id="XP_007784416.1">
    <property type="nucleotide sequence ID" value="XM_007786226.1"/>
</dbReference>
<dbReference type="InterPro" id="IPR042517">
    <property type="entry name" value="Glyco_hydro_64_N_2"/>
</dbReference>
<sequence>MPTPSTLNIALQNRTNSNTVYAYITGRAPDHNNALFILQRDGITPYYPTSPPEDGTSLEQDCAIRLGAPDTTTTVTTPHLDSARIWFSVDGKLTFKLNRGPALVEPSVSNRSDPNIDTNWGFAEFTYNNLQLYANITYVDFVSVPISLTLTSTTGATQHVTGMPANGLDIVCAGLRDQDARDNAGWSSLVVRRHGRNLRALSPNIGIVVDPLLFKGYFEPYVDQVWHKYVTKPLSVNTQTSSGVINGQVIQPELILGAHAFSKPSTRDIFSCSTGPFEERGSAERGNLIARLSAALNRSTILVDDTIPDTPPTYFQHPITNHYARIVHDANLDGRGYAFPYDDVTPTGGRDQSGAVNHGSPRLLTVAVGGNGASLLGPGIRAEL</sequence>
<reference evidence="3" key="1">
    <citation type="submission" date="2012-06" db="EMBL/GenBank/DDBJ databases">
        <title>The genome sequence of Coniosporium apollinis CBS 100218.</title>
        <authorList>
            <consortium name="The Broad Institute Genome Sequencing Platform"/>
            <person name="Cuomo C."/>
            <person name="Gorbushina A."/>
            <person name="Noack S."/>
            <person name="Walker B."/>
            <person name="Young S.K."/>
            <person name="Zeng Q."/>
            <person name="Gargeya S."/>
            <person name="Fitzgerald M."/>
            <person name="Haas B."/>
            <person name="Abouelleil A."/>
            <person name="Alvarado L."/>
            <person name="Arachchi H.M."/>
            <person name="Berlin A.M."/>
            <person name="Chapman S.B."/>
            <person name="Goldberg J."/>
            <person name="Griggs A."/>
            <person name="Gujja S."/>
            <person name="Hansen M."/>
            <person name="Howarth C."/>
            <person name="Imamovic A."/>
            <person name="Larimer J."/>
            <person name="McCowan C."/>
            <person name="Montmayeur A."/>
            <person name="Murphy C."/>
            <person name="Neiman D."/>
            <person name="Pearson M."/>
            <person name="Priest M."/>
            <person name="Roberts A."/>
            <person name="Saif S."/>
            <person name="Shea T."/>
            <person name="Sisk P."/>
            <person name="Sykes S."/>
            <person name="Wortman J."/>
            <person name="Nusbaum C."/>
            <person name="Birren B."/>
        </authorList>
    </citation>
    <scope>NUCLEOTIDE SEQUENCE [LARGE SCALE GENOMIC DNA]</scope>
    <source>
        <strain evidence="3">CBS 100218</strain>
    </source>
</reference>
<evidence type="ECO:0000313" key="2">
    <source>
        <dbReference type="EMBL" id="EON69099.1"/>
    </source>
</evidence>
<dbReference type="PANTHER" id="PTHR38165">
    <property type="match status" value="1"/>
</dbReference>
<dbReference type="Pfam" id="PF16483">
    <property type="entry name" value="Glyco_hydro_64"/>
    <property type="match status" value="1"/>
</dbReference>
<dbReference type="Gene3D" id="3.30.920.50">
    <property type="entry name" value="Beta-1,3-glucanase, C-terminal domain"/>
    <property type="match status" value="1"/>
</dbReference>
<dbReference type="Gene3D" id="2.60.110.10">
    <property type="entry name" value="Thaumatin"/>
    <property type="match status" value="1"/>
</dbReference>
<name>R7Z533_CONA1</name>
<dbReference type="CDD" id="cd09220">
    <property type="entry name" value="GH64-GluB-like"/>
    <property type="match status" value="1"/>
</dbReference>
<organism evidence="2 3">
    <name type="scientific">Coniosporium apollinis (strain CBS 100218)</name>
    <name type="common">Rock-inhabiting black yeast</name>
    <dbReference type="NCBI Taxonomy" id="1168221"/>
    <lineage>
        <taxon>Eukaryota</taxon>
        <taxon>Fungi</taxon>
        <taxon>Dikarya</taxon>
        <taxon>Ascomycota</taxon>
        <taxon>Pezizomycotina</taxon>
        <taxon>Dothideomycetes</taxon>
        <taxon>Dothideomycetes incertae sedis</taxon>
        <taxon>Coniosporium</taxon>
    </lineage>
</organism>
<dbReference type="InterPro" id="IPR037176">
    <property type="entry name" value="Osmotin/thaumatin-like_sf"/>
</dbReference>
<keyword evidence="3" id="KW-1185">Reference proteome</keyword>
<dbReference type="PANTHER" id="PTHR38165:SF1">
    <property type="entry name" value="GLUCANASE B"/>
    <property type="match status" value="1"/>
</dbReference>
<dbReference type="AlphaFoldDB" id="R7Z533"/>
<dbReference type="InterPro" id="IPR032477">
    <property type="entry name" value="Glyco_hydro_64"/>
</dbReference>
<proteinExistence type="predicted"/>
<accession>R7Z533</accession>
<dbReference type="PROSITE" id="PS52006">
    <property type="entry name" value="GH64"/>
    <property type="match status" value="1"/>
</dbReference>
<dbReference type="STRING" id="1168221.R7Z533"/>
<dbReference type="GeneID" id="19905723"/>
<gene>
    <name evidence="2" type="ORF">W97_08412</name>
</gene>
<dbReference type="HOGENOM" id="CLU_032886_2_0_1"/>
<dbReference type="OrthoDB" id="10058186at2759"/>
<dbReference type="eggNOG" id="ENOG502R3TN">
    <property type="taxonomic scope" value="Eukaryota"/>
</dbReference>
<evidence type="ECO:0000313" key="3">
    <source>
        <dbReference type="Proteomes" id="UP000016924"/>
    </source>
</evidence>
<dbReference type="EMBL" id="JH767606">
    <property type="protein sequence ID" value="EON69099.1"/>
    <property type="molecule type" value="Genomic_DNA"/>
</dbReference>
<protein>
    <recommendedName>
        <fullName evidence="1">GH64 domain-containing protein</fullName>
    </recommendedName>
</protein>